<reference evidence="2 3" key="1">
    <citation type="submission" date="2019-07" db="EMBL/GenBank/DDBJ databases">
        <title>Whole genome shotgun sequence of Segetibacter aerophilus NBRC 106135.</title>
        <authorList>
            <person name="Hosoyama A."/>
            <person name="Uohara A."/>
            <person name="Ohji S."/>
            <person name="Ichikawa N."/>
        </authorList>
    </citation>
    <scope>NUCLEOTIDE SEQUENCE [LARGE SCALE GENOMIC DNA]</scope>
    <source>
        <strain evidence="2 3">NBRC 106135</strain>
    </source>
</reference>
<dbReference type="OrthoDB" id="9808993at2"/>
<feature type="domain" description="DUF4031" evidence="1">
    <location>
        <begin position="7"/>
        <end position="70"/>
    </location>
</feature>
<evidence type="ECO:0000313" key="2">
    <source>
        <dbReference type="EMBL" id="GEO08858.1"/>
    </source>
</evidence>
<dbReference type="RefSeq" id="WP_147202922.1">
    <property type="nucleotide sequence ID" value="NZ_BJYT01000004.1"/>
</dbReference>
<name>A0A512BA84_9BACT</name>
<dbReference type="Pfam" id="PF13223">
    <property type="entry name" value="DUF4031"/>
    <property type="match status" value="1"/>
</dbReference>
<gene>
    <name evidence="2" type="ORF">SAE01_13540</name>
</gene>
<dbReference type="AlphaFoldDB" id="A0A512BA84"/>
<evidence type="ECO:0000313" key="3">
    <source>
        <dbReference type="Proteomes" id="UP000321513"/>
    </source>
</evidence>
<protein>
    <recommendedName>
        <fullName evidence="1">DUF4031 domain-containing protein</fullName>
    </recommendedName>
</protein>
<sequence>MVYTDGSHLTANNLHELYNYANKIGLHPDWIDFMGKTIHPHFDICGHVKRRVLADAAVKKVSCKELVRLCKLNFRLPEKDSDLQEWDLHHNKHSLDLQMPSESEYERMIDNIFKRTGIERFRP</sequence>
<proteinExistence type="predicted"/>
<dbReference type="EMBL" id="BJYT01000004">
    <property type="protein sequence ID" value="GEO08858.1"/>
    <property type="molecule type" value="Genomic_DNA"/>
</dbReference>
<organism evidence="2 3">
    <name type="scientific">Segetibacter aerophilus</name>
    <dbReference type="NCBI Taxonomy" id="670293"/>
    <lineage>
        <taxon>Bacteria</taxon>
        <taxon>Pseudomonadati</taxon>
        <taxon>Bacteroidota</taxon>
        <taxon>Chitinophagia</taxon>
        <taxon>Chitinophagales</taxon>
        <taxon>Chitinophagaceae</taxon>
        <taxon>Segetibacter</taxon>
    </lineage>
</organism>
<keyword evidence="3" id="KW-1185">Reference proteome</keyword>
<accession>A0A512BA84</accession>
<comment type="caution">
    <text evidence="2">The sequence shown here is derived from an EMBL/GenBank/DDBJ whole genome shotgun (WGS) entry which is preliminary data.</text>
</comment>
<dbReference type="InterPro" id="IPR025109">
    <property type="entry name" value="DUF4031"/>
</dbReference>
<evidence type="ECO:0000259" key="1">
    <source>
        <dbReference type="Pfam" id="PF13223"/>
    </source>
</evidence>
<dbReference type="Proteomes" id="UP000321513">
    <property type="component" value="Unassembled WGS sequence"/>
</dbReference>